<dbReference type="Gene3D" id="3.90.180.10">
    <property type="entry name" value="Medium-chain alcohol dehydrogenases, catalytic domain"/>
    <property type="match status" value="1"/>
</dbReference>
<name>K5WHL4_PHACS</name>
<dbReference type="InterPro" id="IPR013154">
    <property type="entry name" value="ADH-like_N"/>
</dbReference>
<evidence type="ECO:0000313" key="2">
    <source>
        <dbReference type="EMBL" id="EKM58614.1"/>
    </source>
</evidence>
<proteinExistence type="predicted"/>
<organism evidence="2 3">
    <name type="scientific">Phanerochaete carnosa (strain HHB-10118-sp)</name>
    <name type="common">White-rot fungus</name>
    <name type="synonym">Peniophora carnosa</name>
    <dbReference type="NCBI Taxonomy" id="650164"/>
    <lineage>
        <taxon>Eukaryota</taxon>
        <taxon>Fungi</taxon>
        <taxon>Dikarya</taxon>
        <taxon>Basidiomycota</taxon>
        <taxon>Agaricomycotina</taxon>
        <taxon>Agaricomycetes</taxon>
        <taxon>Polyporales</taxon>
        <taxon>Phanerochaetaceae</taxon>
        <taxon>Phanerochaete</taxon>
    </lineage>
</organism>
<dbReference type="InterPro" id="IPR013149">
    <property type="entry name" value="ADH-like_C"/>
</dbReference>
<dbReference type="SMART" id="SM00829">
    <property type="entry name" value="PKS_ER"/>
    <property type="match status" value="1"/>
</dbReference>
<dbReference type="OrthoDB" id="3233595at2759"/>
<dbReference type="CDD" id="cd08249">
    <property type="entry name" value="enoyl_reductase_like"/>
    <property type="match status" value="1"/>
</dbReference>
<dbReference type="GO" id="GO:0016651">
    <property type="term" value="F:oxidoreductase activity, acting on NAD(P)H"/>
    <property type="evidence" value="ECO:0007669"/>
    <property type="project" value="InterPro"/>
</dbReference>
<dbReference type="AlphaFoldDB" id="K5WHL4"/>
<dbReference type="EMBL" id="JH930470">
    <property type="protein sequence ID" value="EKM58614.1"/>
    <property type="molecule type" value="Genomic_DNA"/>
</dbReference>
<dbReference type="Gene3D" id="3.40.50.720">
    <property type="entry name" value="NAD(P)-binding Rossmann-like Domain"/>
    <property type="match status" value="1"/>
</dbReference>
<dbReference type="Pfam" id="PF00107">
    <property type="entry name" value="ADH_zinc_N"/>
    <property type="match status" value="1"/>
</dbReference>
<dbReference type="RefSeq" id="XP_007393919.1">
    <property type="nucleotide sequence ID" value="XM_007393857.1"/>
</dbReference>
<dbReference type="HOGENOM" id="CLU_026673_16_5_1"/>
<evidence type="ECO:0000313" key="3">
    <source>
        <dbReference type="Proteomes" id="UP000008370"/>
    </source>
</evidence>
<accession>K5WHL4</accession>
<sequence length="351" mass="37237">MANKQKALVCSGLQGTYSVELIDVPEPGPGQVLVELQAIGLNPMDWLMRDIGIFVPKWPAVFGYDGAGIIKKVGEGVTSIKAGDKVMHAGTLQEPRVSTFMQYVVMKAEFVAKVPSNISLDQASTIPLVLATAVLGMYDSKRAPHGGIGLTPPWEEGGRNKYAGEPIVINAGSTAVGQYMIQFAKLSGFSPIITTASKHNEEYLKSLGATHVIDRTISLSSLPAALRAITEKPIMYGADAISTAETQNAMYNVVAPGGNLLIDTHNQIGKDKLESGEKFVAQVFGDVQHPPEQACGLALYANITGLLERGEIKPNRIEVIPGGLAGIPGALDRLKSGVSALKLAVRPQETP</sequence>
<dbReference type="Pfam" id="PF08240">
    <property type="entry name" value="ADH_N"/>
    <property type="match status" value="1"/>
</dbReference>
<dbReference type="PANTHER" id="PTHR45348">
    <property type="entry name" value="HYPOTHETICAL OXIDOREDUCTASE (EUROFUNG)"/>
    <property type="match status" value="1"/>
</dbReference>
<dbReference type="InterPro" id="IPR020843">
    <property type="entry name" value="ER"/>
</dbReference>
<dbReference type="KEGG" id="pco:PHACADRAFT_207426"/>
<reference evidence="2 3" key="1">
    <citation type="journal article" date="2012" name="BMC Genomics">
        <title>Comparative genomics of the white-rot fungi, Phanerochaete carnosa and P. chrysosporium, to elucidate the genetic basis of the distinct wood types they colonize.</title>
        <authorList>
            <person name="Suzuki H."/>
            <person name="MacDonald J."/>
            <person name="Syed K."/>
            <person name="Salamov A."/>
            <person name="Hori C."/>
            <person name="Aerts A."/>
            <person name="Henrissat B."/>
            <person name="Wiebenga A."/>
            <person name="vanKuyk P.A."/>
            <person name="Barry K."/>
            <person name="Lindquist E."/>
            <person name="LaButti K."/>
            <person name="Lapidus A."/>
            <person name="Lucas S."/>
            <person name="Coutinho P."/>
            <person name="Gong Y."/>
            <person name="Samejima M."/>
            <person name="Mahadevan R."/>
            <person name="Abou-Zaid M."/>
            <person name="de Vries R.P."/>
            <person name="Igarashi K."/>
            <person name="Yadav J.S."/>
            <person name="Grigoriev I.V."/>
            <person name="Master E.R."/>
        </authorList>
    </citation>
    <scope>NUCLEOTIDE SEQUENCE [LARGE SCALE GENOMIC DNA]</scope>
    <source>
        <strain evidence="2 3">HHB-10118-sp</strain>
    </source>
</reference>
<dbReference type="GeneID" id="18912602"/>
<dbReference type="PANTHER" id="PTHR45348:SF2">
    <property type="entry name" value="ZINC-TYPE ALCOHOL DEHYDROGENASE-LIKE PROTEIN C2E1P3.01"/>
    <property type="match status" value="1"/>
</dbReference>
<dbReference type="InParanoid" id="K5WHL4"/>
<dbReference type="Proteomes" id="UP000008370">
    <property type="component" value="Unassembled WGS sequence"/>
</dbReference>
<evidence type="ECO:0000259" key="1">
    <source>
        <dbReference type="SMART" id="SM00829"/>
    </source>
</evidence>
<feature type="domain" description="Enoyl reductase (ER)" evidence="1">
    <location>
        <begin position="12"/>
        <end position="345"/>
    </location>
</feature>
<gene>
    <name evidence="2" type="ORF">PHACADRAFT_207426</name>
</gene>
<dbReference type="InterPro" id="IPR036291">
    <property type="entry name" value="NAD(P)-bd_dom_sf"/>
</dbReference>
<dbReference type="InterPro" id="IPR011032">
    <property type="entry name" value="GroES-like_sf"/>
</dbReference>
<keyword evidence="3" id="KW-1185">Reference proteome</keyword>
<dbReference type="SUPFAM" id="SSF50129">
    <property type="entry name" value="GroES-like"/>
    <property type="match status" value="1"/>
</dbReference>
<protein>
    <recommendedName>
        <fullName evidence="1">Enoyl reductase (ER) domain-containing protein</fullName>
    </recommendedName>
</protein>
<dbReference type="InterPro" id="IPR047122">
    <property type="entry name" value="Trans-enoyl_RdTase-like"/>
</dbReference>
<dbReference type="SUPFAM" id="SSF51735">
    <property type="entry name" value="NAD(P)-binding Rossmann-fold domains"/>
    <property type="match status" value="1"/>
</dbReference>